<dbReference type="SMART" id="SM00664">
    <property type="entry name" value="DoH"/>
    <property type="match status" value="1"/>
</dbReference>
<dbReference type="OMA" id="WIHAICF"/>
<keyword evidence="3" id="KW-0813">Transport</keyword>
<keyword evidence="7" id="KW-0249">Electron transport</keyword>
<dbReference type="InterPro" id="IPR005018">
    <property type="entry name" value="DOMON_domain"/>
</dbReference>
<dbReference type="CDD" id="cd08760">
    <property type="entry name" value="Cyt_b561_FRRS1_like"/>
    <property type="match status" value="1"/>
</dbReference>
<keyword evidence="10 11" id="KW-0472">Membrane</keyword>
<keyword evidence="4" id="KW-0349">Heme</keyword>
<feature type="transmembrane region" description="Helical" evidence="11">
    <location>
        <begin position="342"/>
        <end position="364"/>
    </location>
</feature>
<accession>A0A8S1L503</accession>
<dbReference type="InterPro" id="IPR001433">
    <property type="entry name" value="OxRdtase_FAD/NAD-bd"/>
</dbReference>
<evidence type="ECO:0000256" key="8">
    <source>
        <dbReference type="ARBA" id="ARBA00022989"/>
    </source>
</evidence>
<keyword evidence="5 11" id="KW-0812">Transmembrane</keyword>
<keyword evidence="6" id="KW-0479">Metal-binding</keyword>
<evidence type="ECO:0000256" key="9">
    <source>
        <dbReference type="ARBA" id="ARBA00023004"/>
    </source>
</evidence>
<dbReference type="Proteomes" id="UP000688137">
    <property type="component" value="Unassembled WGS sequence"/>
</dbReference>
<evidence type="ECO:0000259" key="14">
    <source>
        <dbReference type="PROSITE" id="PS50836"/>
    </source>
</evidence>
<proteinExistence type="predicted"/>
<name>A0A8S1L503_PARPR</name>
<dbReference type="InterPro" id="IPR006593">
    <property type="entry name" value="Cyt_b561/ferric_Rdtase_TM"/>
</dbReference>
<feature type="chain" id="PRO_5035712435" evidence="12">
    <location>
        <begin position="19"/>
        <end position="884"/>
    </location>
</feature>
<comment type="subcellular location">
    <subcellularLocation>
        <location evidence="2">Membrane</location>
        <topology evidence="2">Multi-pass membrane protein</topology>
    </subcellularLocation>
</comment>
<dbReference type="GO" id="GO:0140575">
    <property type="term" value="F:transmembrane monodehydroascorbate reductase activity"/>
    <property type="evidence" value="ECO:0007669"/>
    <property type="project" value="InterPro"/>
</dbReference>
<dbReference type="Pfam" id="PF00173">
    <property type="entry name" value="Cyt-b5"/>
    <property type="match status" value="1"/>
</dbReference>
<feature type="domain" description="Cytochrome b561" evidence="15">
    <location>
        <begin position="276"/>
        <end position="477"/>
    </location>
</feature>
<evidence type="ECO:0000256" key="7">
    <source>
        <dbReference type="ARBA" id="ARBA00022982"/>
    </source>
</evidence>
<dbReference type="Pfam" id="PF03351">
    <property type="entry name" value="DOMON"/>
    <property type="match status" value="1"/>
</dbReference>
<protein>
    <submittedName>
        <fullName evidence="16">Uncharacterized protein</fullName>
    </submittedName>
</protein>
<evidence type="ECO:0000256" key="10">
    <source>
        <dbReference type="ARBA" id="ARBA00023136"/>
    </source>
</evidence>
<dbReference type="InterPro" id="IPR001199">
    <property type="entry name" value="Cyt_B5-like_heme/steroid-bd"/>
</dbReference>
<keyword evidence="9" id="KW-0408">Iron</keyword>
<sequence length="884" mass="101921">MNFTIIPCLLWIIINCQAQQISQTVEFYEYEKLLNIQIILSSQFDFQLTFYNNKTHSFEILNCSNLDRCECESPKFSNYYCFENNSEFHFHFSKLPYVYGDTILKRENTTQIQNNHQIESYSSNSHFRILDLEEYLNKSLAAQSVTYTDSDLTSSLQLGTYELFMKWEIYSNGSFDMAIDYNQLNWIGFGFCPTMSNCDMIVLYVSQQTVIVMDTFSYGQSTPRTDKTNDIDIISYAVNSTGYKVRFNRKLDTGDTADQVLVKGDTYTFCVAWSGADQMEMHSAWYNFDIIFDNGIIGQATLKSGESILYYVHAIVLFIGWGIVADLGIIIGRFFKSINSYLWIHAICFIFVDLSTLVLVALMLFVGGEEGNVIEDGTLEAHKIISIVLGITVIIQHILGVVVKHFLESTGKENRQALFTIRLIHVILGTIMYLAAKVDIILGFVKNEEKLLLALGIIWTVLLILVRIGLEIYKSFNSPIRTKIAPQQQQPLNENQTKLLKLLQGNHPTANIIKELPQIKWVLLNQDVYDVTDYQHPGGNFIISNVNGQEISRYFYGAFQLESTTMEPYTHSQFAYQTLQKRYIGTIQSVNYNNSNPASFWDLIEKVDLSKNISLFNFTNPNFQINLRQNIYDLGQHFSVTLQEVGGKIRMYTKVLCMSNPYQNFRDQIIKYHEGNSTQLPVLQFDKINTIPLIIKKYNFPKALSAQIFEHQGNFWVQGPFGRGLELEPKCKCIAFVGGTGLLPFLDLLDHLLIKSIYLTNKQKQQQIQQFFPQYDQLDDSFEFTLLASFQNEEEFIGKEWIRKLYQINKTNNLKLFDMQIRYSDSTLDTVIPAFRGRFTEDLVKQHLGDYNKKVYICGPPNMIYSLTQIISKTEQDQTKVMIV</sequence>
<feature type="transmembrane region" description="Helical" evidence="11">
    <location>
        <begin position="384"/>
        <end position="403"/>
    </location>
</feature>
<evidence type="ECO:0000259" key="15">
    <source>
        <dbReference type="PROSITE" id="PS50939"/>
    </source>
</evidence>
<dbReference type="InterPro" id="IPR045150">
    <property type="entry name" value="CYB561D1/2"/>
</dbReference>
<evidence type="ECO:0000256" key="5">
    <source>
        <dbReference type="ARBA" id="ARBA00022692"/>
    </source>
</evidence>
<evidence type="ECO:0000256" key="4">
    <source>
        <dbReference type="ARBA" id="ARBA00022617"/>
    </source>
</evidence>
<evidence type="ECO:0000256" key="3">
    <source>
        <dbReference type="ARBA" id="ARBA00022448"/>
    </source>
</evidence>
<feature type="transmembrane region" description="Helical" evidence="11">
    <location>
        <begin position="451"/>
        <end position="473"/>
    </location>
</feature>
<dbReference type="SMART" id="SM01117">
    <property type="entry name" value="Cyt-b5"/>
    <property type="match status" value="1"/>
</dbReference>
<dbReference type="Pfam" id="PF00175">
    <property type="entry name" value="NAD_binding_1"/>
    <property type="match status" value="1"/>
</dbReference>
<comment type="cofactor">
    <cofactor evidence="1">
        <name>heme b</name>
        <dbReference type="ChEBI" id="CHEBI:60344"/>
    </cofactor>
</comment>
<evidence type="ECO:0000256" key="6">
    <source>
        <dbReference type="ARBA" id="ARBA00022723"/>
    </source>
</evidence>
<dbReference type="PANTHER" id="PTHR15422">
    <property type="entry name" value="OS05G0565100 PROTEIN"/>
    <property type="match status" value="1"/>
</dbReference>
<dbReference type="GO" id="GO:0020037">
    <property type="term" value="F:heme binding"/>
    <property type="evidence" value="ECO:0007669"/>
    <property type="project" value="TreeGrafter"/>
</dbReference>
<dbReference type="PROSITE" id="PS50255">
    <property type="entry name" value="CYTOCHROME_B5_2"/>
    <property type="match status" value="1"/>
</dbReference>
<feature type="domain" description="DOMON" evidence="14">
    <location>
        <begin position="161"/>
        <end position="276"/>
    </location>
</feature>
<feature type="transmembrane region" description="Helical" evidence="11">
    <location>
        <begin position="308"/>
        <end position="330"/>
    </location>
</feature>
<dbReference type="EMBL" id="CAJJDM010000032">
    <property type="protein sequence ID" value="CAD8062557.1"/>
    <property type="molecule type" value="Genomic_DNA"/>
</dbReference>
<dbReference type="CDD" id="cd09631">
    <property type="entry name" value="DOMON_DOH"/>
    <property type="match status" value="1"/>
</dbReference>
<keyword evidence="8 11" id="KW-1133">Transmembrane helix</keyword>
<dbReference type="AlphaFoldDB" id="A0A8S1L503"/>
<gene>
    <name evidence="16" type="ORF">PPRIM_AZ9-3.1.T0330196</name>
</gene>
<dbReference type="GO" id="GO:0046872">
    <property type="term" value="F:metal ion binding"/>
    <property type="evidence" value="ECO:0007669"/>
    <property type="project" value="UniProtKB-KW"/>
</dbReference>
<feature type="signal peptide" evidence="12">
    <location>
        <begin position="1"/>
        <end position="18"/>
    </location>
</feature>
<dbReference type="PANTHER" id="PTHR15422:SF24">
    <property type="entry name" value="DOMON RELATED DOMAIN-CONTAINING PROTEIN"/>
    <property type="match status" value="1"/>
</dbReference>
<keyword evidence="12" id="KW-0732">Signal</keyword>
<evidence type="ECO:0000313" key="16">
    <source>
        <dbReference type="EMBL" id="CAD8062557.1"/>
    </source>
</evidence>
<keyword evidence="17" id="KW-1185">Reference proteome</keyword>
<organism evidence="16 17">
    <name type="scientific">Paramecium primaurelia</name>
    <dbReference type="NCBI Taxonomy" id="5886"/>
    <lineage>
        <taxon>Eukaryota</taxon>
        <taxon>Sar</taxon>
        <taxon>Alveolata</taxon>
        <taxon>Ciliophora</taxon>
        <taxon>Intramacronucleata</taxon>
        <taxon>Oligohymenophorea</taxon>
        <taxon>Peniculida</taxon>
        <taxon>Parameciidae</taxon>
        <taxon>Paramecium</taxon>
    </lineage>
</organism>
<feature type="domain" description="Cytochrome b5 heme-binding" evidence="13">
    <location>
        <begin position="521"/>
        <end position="588"/>
    </location>
</feature>
<evidence type="ECO:0000259" key="13">
    <source>
        <dbReference type="PROSITE" id="PS50255"/>
    </source>
</evidence>
<evidence type="ECO:0000256" key="1">
    <source>
        <dbReference type="ARBA" id="ARBA00001970"/>
    </source>
</evidence>
<dbReference type="GO" id="GO:0016020">
    <property type="term" value="C:membrane"/>
    <property type="evidence" value="ECO:0007669"/>
    <property type="project" value="UniProtKB-SubCell"/>
</dbReference>
<evidence type="ECO:0000256" key="12">
    <source>
        <dbReference type="SAM" id="SignalP"/>
    </source>
</evidence>
<feature type="transmembrane region" description="Helical" evidence="11">
    <location>
        <begin position="423"/>
        <end position="445"/>
    </location>
</feature>
<evidence type="ECO:0000256" key="11">
    <source>
        <dbReference type="SAM" id="Phobius"/>
    </source>
</evidence>
<evidence type="ECO:0000313" key="17">
    <source>
        <dbReference type="Proteomes" id="UP000688137"/>
    </source>
</evidence>
<evidence type="ECO:0000256" key="2">
    <source>
        <dbReference type="ARBA" id="ARBA00004141"/>
    </source>
</evidence>
<reference evidence="16" key="1">
    <citation type="submission" date="2021-01" db="EMBL/GenBank/DDBJ databases">
        <authorList>
            <consortium name="Genoscope - CEA"/>
            <person name="William W."/>
        </authorList>
    </citation>
    <scope>NUCLEOTIDE SEQUENCE</scope>
</reference>
<dbReference type="PROSITE" id="PS50836">
    <property type="entry name" value="DOMON"/>
    <property type="match status" value="1"/>
</dbReference>
<dbReference type="PROSITE" id="PS50939">
    <property type="entry name" value="CYTOCHROME_B561"/>
    <property type="match status" value="1"/>
</dbReference>
<comment type="caution">
    <text evidence="16">The sequence shown here is derived from an EMBL/GenBank/DDBJ whole genome shotgun (WGS) entry which is preliminary data.</text>
</comment>
<dbReference type="InterPro" id="IPR045266">
    <property type="entry name" value="DOH_DOMON"/>
</dbReference>